<reference evidence="9" key="1">
    <citation type="submission" date="2017-02" db="EMBL/GenBank/DDBJ databases">
        <authorList>
            <person name="Varghese N."/>
            <person name="Submissions S."/>
        </authorList>
    </citation>
    <scope>NUCLEOTIDE SEQUENCE [LARGE SCALE GENOMIC DNA]</scope>
    <source>
        <strain evidence="9">DSM 22385</strain>
    </source>
</reference>
<dbReference type="EMBL" id="FUYR01000001">
    <property type="protein sequence ID" value="SKB35510.1"/>
    <property type="molecule type" value="Genomic_DNA"/>
</dbReference>
<gene>
    <name evidence="8" type="ORF">SAMN05661099_0829</name>
</gene>
<dbReference type="InterPro" id="IPR029063">
    <property type="entry name" value="SAM-dependent_MTases_sf"/>
</dbReference>
<dbReference type="Gene3D" id="3.40.50.150">
    <property type="entry name" value="Vaccinia Virus protein VP39"/>
    <property type="match status" value="1"/>
</dbReference>
<evidence type="ECO:0000256" key="6">
    <source>
        <dbReference type="HAMAP-Rule" id="MF_01872"/>
    </source>
</evidence>
<dbReference type="Pfam" id="PF05175">
    <property type="entry name" value="MTS"/>
    <property type="match status" value="1"/>
</dbReference>
<keyword evidence="9" id="KW-1185">Reference proteome</keyword>
<dbReference type="Proteomes" id="UP000189981">
    <property type="component" value="Unassembled WGS sequence"/>
</dbReference>
<evidence type="ECO:0000256" key="5">
    <source>
        <dbReference type="ARBA" id="ARBA00022694"/>
    </source>
</evidence>
<dbReference type="GO" id="GO:0003676">
    <property type="term" value="F:nucleic acid binding"/>
    <property type="evidence" value="ECO:0007669"/>
    <property type="project" value="InterPro"/>
</dbReference>
<evidence type="ECO:0000256" key="2">
    <source>
        <dbReference type="ARBA" id="ARBA00022603"/>
    </source>
</evidence>
<dbReference type="InterPro" id="IPR050210">
    <property type="entry name" value="tRNA_Adenine-N(6)_MTase"/>
</dbReference>
<comment type="function">
    <text evidence="6">Specifically methylates the adenine in position 37 of tRNA(1)(Val) (anticodon cmo5UAC).</text>
</comment>
<keyword evidence="2 6" id="KW-0489">Methyltransferase</keyword>
<dbReference type="GO" id="GO:0005737">
    <property type="term" value="C:cytoplasm"/>
    <property type="evidence" value="ECO:0007669"/>
    <property type="project" value="UniProtKB-SubCell"/>
</dbReference>
<dbReference type="PROSITE" id="PS00092">
    <property type="entry name" value="N6_MTASE"/>
    <property type="match status" value="1"/>
</dbReference>
<protein>
    <recommendedName>
        <fullName evidence="6">tRNA1(Val) (adenine(37)-N6)-methyltransferase</fullName>
        <ecNumber evidence="6">2.1.1.223</ecNumber>
    </recommendedName>
    <alternativeName>
        <fullName evidence="6">tRNA m6A37 methyltransferase</fullName>
    </alternativeName>
</protein>
<accession>A0A1T5AKY0</accession>
<comment type="similarity">
    <text evidence="6">Belongs to the methyltransferase superfamily. tRNA (adenine-N(6)-)-methyltransferase family.</text>
</comment>
<keyword evidence="3 6" id="KW-0808">Transferase</keyword>
<keyword evidence="5 6" id="KW-0819">tRNA processing</keyword>
<evidence type="ECO:0000313" key="8">
    <source>
        <dbReference type="EMBL" id="SKB35510.1"/>
    </source>
</evidence>
<keyword evidence="1 6" id="KW-0963">Cytoplasm</keyword>
<comment type="catalytic activity">
    <reaction evidence="6">
        <text>adenosine(37) in tRNA1(Val) + S-adenosyl-L-methionine = N(6)-methyladenosine(37) in tRNA1(Val) + S-adenosyl-L-homocysteine + H(+)</text>
        <dbReference type="Rhea" id="RHEA:43160"/>
        <dbReference type="Rhea" id="RHEA-COMP:10369"/>
        <dbReference type="Rhea" id="RHEA-COMP:10370"/>
        <dbReference type="ChEBI" id="CHEBI:15378"/>
        <dbReference type="ChEBI" id="CHEBI:57856"/>
        <dbReference type="ChEBI" id="CHEBI:59789"/>
        <dbReference type="ChEBI" id="CHEBI:74411"/>
        <dbReference type="ChEBI" id="CHEBI:74449"/>
        <dbReference type="EC" id="2.1.1.223"/>
    </reaction>
</comment>
<dbReference type="STRING" id="572036.SAMN05661099_0829"/>
<dbReference type="PANTHER" id="PTHR47739:SF1">
    <property type="entry name" value="TRNA1(VAL) (ADENINE(37)-N6)-METHYLTRANSFERASE"/>
    <property type="match status" value="1"/>
</dbReference>
<keyword evidence="4 6" id="KW-0949">S-adenosyl-L-methionine</keyword>
<dbReference type="InterPro" id="IPR022882">
    <property type="entry name" value="tRNA_adenine-N6_MeTrfase"/>
</dbReference>
<feature type="domain" description="Methyltransferase small" evidence="7">
    <location>
        <begin position="26"/>
        <end position="160"/>
    </location>
</feature>
<dbReference type="EC" id="2.1.1.223" evidence="6"/>
<dbReference type="GO" id="GO:0032259">
    <property type="term" value="P:methylation"/>
    <property type="evidence" value="ECO:0007669"/>
    <property type="project" value="UniProtKB-KW"/>
</dbReference>
<dbReference type="PANTHER" id="PTHR47739">
    <property type="entry name" value="TRNA1(VAL) (ADENINE(37)-N6)-METHYLTRANSFERASE"/>
    <property type="match status" value="1"/>
</dbReference>
<dbReference type="AlphaFoldDB" id="A0A1T5AKY0"/>
<name>A0A1T5AKY0_9SPHI</name>
<dbReference type="GO" id="GO:0008033">
    <property type="term" value="P:tRNA processing"/>
    <property type="evidence" value="ECO:0007669"/>
    <property type="project" value="UniProtKB-UniRule"/>
</dbReference>
<comment type="subcellular location">
    <subcellularLocation>
        <location evidence="6">Cytoplasm</location>
    </subcellularLocation>
</comment>
<dbReference type="RefSeq" id="WP_079701375.1">
    <property type="nucleotide sequence ID" value="NZ_FUYR01000001.1"/>
</dbReference>
<evidence type="ECO:0000256" key="4">
    <source>
        <dbReference type="ARBA" id="ARBA00022691"/>
    </source>
</evidence>
<dbReference type="CDD" id="cd02440">
    <property type="entry name" value="AdoMet_MTases"/>
    <property type="match status" value="1"/>
</dbReference>
<dbReference type="OrthoDB" id="5383291at2"/>
<evidence type="ECO:0000259" key="7">
    <source>
        <dbReference type="Pfam" id="PF05175"/>
    </source>
</evidence>
<dbReference type="InterPro" id="IPR007848">
    <property type="entry name" value="Small_mtfrase_dom"/>
</dbReference>
<sequence>MTKVFQFKQFSVDQTNCGMKVNTDAALLGAIAENERIERILEIGTGTGVIALMVAQRYPDAIIDAVEIDDGAAETAGLNFHNSPFADKVNLVKSSIEDYFSGSAIRYDLIVSNPPYFINSLHSTEPSKQLARHTNEDFFRNLISQAADHLSSKGLLYLILPLDTAELIKCLLGSSTLEINKTIFIHSFHHSKPYRCILVIGFTEVADNTQKFVIYDRQNVYTEEYRMLLKEYLTIF</sequence>
<organism evidence="8 9">
    <name type="scientific">Daejeonella lutea</name>
    <dbReference type="NCBI Taxonomy" id="572036"/>
    <lineage>
        <taxon>Bacteria</taxon>
        <taxon>Pseudomonadati</taxon>
        <taxon>Bacteroidota</taxon>
        <taxon>Sphingobacteriia</taxon>
        <taxon>Sphingobacteriales</taxon>
        <taxon>Sphingobacteriaceae</taxon>
        <taxon>Daejeonella</taxon>
    </lineage>
</organism>
<evidence type="ECO:0000256" key="3">
    <source>
        <dbReference type="ARBA" id="ARBA00022679"/>
    </source>
</evidence>
<evidence type="ECO:0000256" key="1">
    <source>
        <dbReference type="ARBA" id="ARBA00022490"/>
    </source>
</evidence>
<dbReference type="PRINTS" id="PR00507">
    <property type="entry name" value="N12N6MTFRASE"/>
</dbReference>
<proteinExistence type="inferred from homology"/>
<dbReference type="GO" id="GO:0016430">
    <property type="term" value="F:tRNA (adenine-N6)-methyltransferase activity"/>
    <property type="evidence" value="ECO:0007669"/>
    <property type="project" value="UniProtKB-UniRule"/>
</dbReference>
<dbReference type="HAMAP" id="MF_01872">
    <property type="entry name" value="tRNA_methyltr_YfiC"/>
    <property type="match status" value="1"/>
</dbReference>
<dbReference type="SUPFAM" id="SSF53335">
    <property type="entry name" value="S-adenosyl-L-methionine-dependent methyltransferases"/>
    <property type="match status" value="1"/>
</dbReference>
<evidence type="ECO:0000313" key="9">
    <source>
        <dbReference type="Proteomes" id="UP000189981"/>
    </source>
</evidence>
<dbReference type="InterPro" id="IPR002052">
    <property type="entry name" value="DNA_methylase_N6_adenine_CS"/>
</dbReference>